<dbReference type="STRING" id="1235802.C823_05919"/>
<dbReference type="PATRIC" id="fig|1235802.3.peg.6254"/>
<proteinExistence type="predicted"/>
<dbReference type="Proteomes" id="UP000012589">
    <property type="component" value="Unassembled WGS sequence"/>
</dbReference>
<accession>N1ZUP0</accession>
<name>N1ZUP0_9FIRM</name>
<protein>
    <submittedName>
        <fullName evidence="1">Uncharacterized protein</fullName>
    </submittedName>
</protein>
<sequence length="62" mass="7320">MIVAERKNRTVLDKFDRFGEMMTDGRLTMPSDGKIYRLREAILLSKKLGRPLSEEEMKQFEL</sequence>
<dbReference type="AlphaFoldDB" id="N1ZUP0"/>
<dbReference type="HOGENOM" id="CLU_2897460_0_0_9"/>
<dbReference type="EMBL" id="AQFT01000205">
    <property type="protein sequence ID" value="EMZ17540.1"/>
    <property type="molecule type" value="Genomic_DNA"/>
</dbReference>
<comment type="caution">
    <text evidence="1">The sequence shown here is derived from an EMBL/GenBank/DDBJ whole genome shotgun (WGS) entry which is preliminary data.</text>
</comment>
<evidence type="ECO:0000313" key="1">
    <source>
        <dbReference type="EMBL" id="EMZ17540.1"/>
    </source>
</evidence>
<evidence type="ECO:0000313" key="2">
    <source>
        <dbReference type="Proteomes" id="UP000012589"/>
    </source>
</evidence>
<dbReference type="OrthoDB" id="9801968at2"/>
<organism evidence="1 2">
    <name type="scientific">Eubacterium plexicaudatum ASF492</name>
    <dbReference type="NCBI Taxonomy" id="1235802"/>
    <lineage>
        <taxon>Bacteria</taxon>
        <taxon>Bacillati</taxon>
        <taxon>Bacillota</taxon>
        <taxon>Clostridia</taxon>
        <taxon>Eubacteriales</taxon>
        <taxon>Eubacteriaceae</taxon>
        <taxon>Eubacterium</taxon>
    </lineage>
</organism>
<keyword evidence="2" id="KW-1185">Reference proteome</keyword>
<dbReference type="eggNOG" id="ENOG50347TV">
    <property type="taxonomic scope" value="Bacteria"/>
</dbReference>
<gene>
    <name evidence="1" type="ORF">C823_05919</name>
</gene>
<reference evidence="1 2" key="1">
    <citation type="journal article" date="2014" name="Genome Announc.">
        <title>Draft genome sequences of the altered schaedler flora, a defined bacterial community from gnotobiotic mice.</title>
        <authorList>
            <person name="Wannemuehler M.J."/>
            <person name="Overstreet A.M."/>
            <person name="Ward D.V."/>
            <person name="Phillips G.J."/>
        </authorList>
    </citation>
    <scope>NUCLEOTIDE SEQUENCE [LARGE SCALE GENOMIC DNA]</scope>
    <source>
        <strain evidence="1 2">ASF492</strain>
    </source>
</reference>